<dbReference type="InterPro" id="IPR059120">
    <property type="entry name" value="Cullin-like_AB"/>
</dbReference>
<dbReference type="AlphaFoldDB" id="A0A061BBQ8"/>
<evidence type="ECO:0000259" key="7">
    <source>
        <dbReference type="PROSITE" id="PS50069"/>
    </source>
</evidence>
<evidence type="ECO:0000256" key="5">
    <source>
        <dbReference type="RuleBase" id="RU003829"/>
    </source>
</evidence>
<evidence type="ECO:0000256" key="2">
    <source>
        <dbReference type="ARBA" id="ARBA00022499"/>
    </source>
</evidence>
<dbReference type="SUPFAM" id="SSF46785">
    <property type="entry name" value="Winged helix' DNA-binding domain"/>
    <property type="match status" value="1"/>
</dbReference>
<dbReference type="SUPFAM" id="SSF75632">
    <property type="entry name" value="Cullin homology domain"/>
    <property type="match status" value="1"/>
</dbReference>
<dbReference type="InterPro" id="IPR019559">
    <property type="entry name" value="Cullin_neddylation_domain"/>
</dbReference>
<dbReference type="GO" id="GO:0031625">
    <property type="term" value="F:ubiquitin protein ligase binding"/>
    <property type="evidence" value="ECO:0007669"/>
    <property type="project" value="InterPro"/>
</dbReference>
<dbReference type="InterPro" id="IPR001373">
    <property type="entry name" value="Cullin_N"/>
</dbReference>
<dbReference type="FunFam" id="1.10.10.10:FF:000014">
    <property type="entry name" value="Cullin 1"/>
    <property type="match status" value="1"/>
</dbReference>
<keyword evidence="2" id="KW-1017">Isopeptide bond</keyword>
<dbReference type="PROSITE" id="PS50069">
    <property type="entry name" value="CULLIN_2"/>
    <property type="match status" value="1"/>
</dbReference>
<feature type="region of interest" description="Disordered" evidence="6">
    <location>
        <begin position="335"/>
        <end position="355"/>
    </location>
</feature>
<comment type="similarity">
    <text evidence="1 4 5">Belongs to the cullin family.</text>
</comment>
<dbReference type="SMART" id="SM00884">
    <property type="entry name" value="Cullin_Nedd8"/>
    <property type="match status" value="1"/>
</dbReference>
<proteinExistence type="inferred from homology"/>
<dbReference type="GO" id="GO:0031461">
    <property type="term" value="C:cullin-RING ubiquitin ligase complex"/>
    <property type="evidence" value="ECO:0007669"/>
    <property type="project" value="InterPro"/>
</dbReference>
<feature type="domain" description="Cullin family profile" evidence="7">
    <location>
        <begin position="404"/>
        <end position="621"/>
    </location>
</feature>
<evidence type="ECO:0000256" key="4">
    <source>
        <dbReference type="PROSITE-ProRule" id="PRU00330"/>
    </source>
</evidence>
<evidence type="ECO:0000256" key="6">
    <source>
        <dbReference type="SAM" id="MobiDB-lite"/>
    </source>
</evidence>
<dbReference type="EMBL" id="LK052916">
    <property type="protein sequence ID" value="CDR47376.1"/>
    <property type="molecule type" value="Genomic_DNA"/>
</dbReference>
<reference evidence="8" key="1">
    <citation type="journal article" date="2014" name="Genome Announc.">
        <title>Genome sequence of the yeast Cyberlindnera fabianii (Hansenula fabianii).</title>
        <authorList>
            <person name="Freel K.C."/>
            <person name="Sarilar V."/>
            <person name="Neuveglise C."/>
            <person name="Devillers H."/>
            <person name="Friedrich A."/>
            <person name="Schacherer J."/>
        </authorList>
    </citation>
    <scope>NUCLEOTIDE SEQUENCE</scope>
    <source>
        <strain evidence="8">YJS4271</strain>
    </source>
</reference>
<evidence type="ECO:0000256" key="1">
    <source>
        <dbReference type="ARBA" id="ARBA00006019"/>
    </source>
</evidence>
<dbReference type="SUPFAM" id="SSF74788">
    <property type="entry name" value="Cullin repeat-like"/>
    <property type="match status" value="1"/>
</dbReference>
<dbReference type="InterPro" id="IPR016159">
    <property type="entry name" value="Cullin_repeat-like_dom_sf"/>
</dbReference>
<dbReference type="FunFam" id="1.20.1310.10:FF:000002">
    <property type="entry name" value="cullin-3 isoform X1"/>
    <property type="match status" value="1"/>
</dbReference>
<dbReference type="InterPro" id="IPR036317">
    <property type="entry name" value="Cullin_homology_sf"/>
</dbReference>
<keyword evidence="3" id="KW-0832">Ubl conjugation</keyword>
<dbReference type="VEuPathDB" id="FungiDB:BON22_4394"/>
<dbReference type="Gene3D" id="1.10.10.10">
    <property type="entry name" value="Winged helix-like DNA-binding domain superfamily/Winged helix DNA-binding domain"/>
    <property type="match status" value="1"/>
</dbReference>
<dbReference type="PhylomeDB" id="A0A061BBQ8"/>
<name>A0A061BBQ8_CYBFA</name>
<dbReference type="Pfam" id="PF26557">
    <property type="entry name" value="Cullin_AB"/>
    <property type="match status" value="1"/>
</dbReference>
<dbReference type="OrthoDB" id="27073at2759"/>
<evidence type="ECO:0000313" key="8">
    <source>
        <dbReference type="EMBL" id="CDR47376.1"/>
    </source>
</evidence>
<gene>
    <name evidence="8" type="ORF">CYFA0S_31e00980g</name>
</gene>
<dbReference type="Pfam" id="PF00888">
    <property type="entry name" value="Cullin"/>
    <property type="match status" value="1"/>
</dbReference>
<dbReference type="InterPro" id="IPR016157">
    <property type="entry name" value="Cullin_CS"/>
</dbReference>
<sequence>MLSGNGRRSKIRAPKKNLANEINFEESWSVLGEAISEIQGKNASKLSFEELYRKSYNLVLRKYGKQLYDSVNKLVGAHLLDVNEKLKLHLAKDTDRHVFLKEVSNQWSDHLLSMRMISDVLMYLDRVYAKENHLPLIYDVGINLFRDNVIKHDNIYLGNILNTYLLEEITNNRNGLIVDIFLVKSVITMFESFLEDEKTLESGENYYLKYFEPYYLDRTFDYYEKLSTEVFEGGHGTAYLKKIDEMIDNEQGKCALYIPQVTYDKLISLVDKVLISSKIDKVMRFTNEGLKYWVLNNKFEDLSLLYKLLSRVQHYDGLNVQLKEIIMEEGSLLEEQDATPEPTAKGKKGPSSGKKSTAHAIAWIEKMIALKDKYDLISKSLGNDAQIQKNIDNAFVEFLNKNPKLSEYLSLYIDDYVKKSADKSEDELNQVISKSISIFRFIKDKDLFEKYYKNHLAKRLLKSSKDIERTLISKFKNEIGSSFTSKFEGMFRDINVSRDVTKGFNHKNFEVNVLTKTFWPIQPQDSQQEVVLPSQLEEMKDAFTKHYLTLHSGRNLSWAYNFGSVDIRIKFDKKVHELNMSVYCGIVVLLFGEHDELTFSQIEMLTKIPKPDLIRSLQSLAVAPRTRILTKTPMSKEINPDDVFTFNYAFSSSMTKVKVMTVVNKVETDSERSKTLEKVDEDRKFELDAAIVRVMKSRKTATYNELVSETVRLVARFKPSPQFIKKRIETLLEREYLQRDDNDRTVYHYLA</sequence>
<dbReference type="Gene3D" id="1.20.1310.10">
    <property type="entry name" value="Cullin Repeats"/>
    <property type="match status" value="4"/>
</dbReference>
<dbReference type="Gene3D" id="3.30.230.130">
    <property type="entry name" value="Cullin, Chain C, Domain 2"/>
    <property type="match status" value="1"/>
</dbReference>
<protein>
    <submittedName>
        <fullName evidence="8">CYFA0S31e00980g1_1</fullName>
    </submittedName>
</protein>
<dbReference type="SMART" id="SM00182">
    <property type="entry name" value="CULLIN"/>
    <property type="match status" value="1"/>
</dbReference>
<dbReference type="GO" id="GO:0006511">
    <property type="term" value="P:ubiquitin-dependent protein catabolic process"/>
    <property type="evidence" value="ECO:0007669"/>
    <property type="project" value="InterPro"/>
</dbReference>
<dbReference type="Pfam" id="PF10557">
    <property type="entry name" value="Cullin_Nedd8"/>
    <property type="match status" value="1"/>
</dbReference>
<organism evidence="8">
    <name type="scientific">Cyberlindnera fabianii</name>
    <name type="common">Yeast</name>
    <name type="synonym">Hansenula fabianii</name>
    <dbReference type="NCBI Taxonomy" id="36022"/>
    <lineage>
        <taxon>Eukaryota</taxon>
        <taxon>Fungi</taxon>
        <taxon>Dikarya</taxon>
        <taxon>Ascomycota</taxon>
        <taxon>Saccharomycotina</taxon>
        <taxon>Saccharomycetes</taxon>
        <taxon>Phaffomycetales</taxon>
        <taxon>Phaffomycetaceae</taxon>
        <taxon>Cyberlindnera</taxon>
    </lineage>
</organism>
<dbReference type="PROSITE" id="PS01256">
    <property type="entry name" value="CULLIN_1"/>
    <property type="match status" value="1"/>
</dbReference>
<dbReference type="PANTHER" id="PTHR11932">
    <property type="entry name" value="CULLIN"/>
    <property type="match status" value="1"/>
</dbReference>
<evidence type="ECO:0000256" key="3">
    <source>
        <dbReference type="ARBA" id="ARBA00022843"/>
    </source>
</evidence>
<dbReference type="InterPro" id="IPR045093">
    <property type="entry name" value="Cullin"/>
</dbReference>
<dbReference type="InterPro" id="IPR036388">
    <property type="entry name" value="WH-like_DNA-bd_sf"/>
</dbReference>
<dbReference type="InterPro" id="IPR036390">
    <property type="entry name" value="WH_DNA-bd_sf"/>
</dbReference>
<dbReference type="InterPro" id="IPR016158">
    <property type="entry name" value="Cullin_homology"/>
</dbReference>
<accession>A0A061BBQ8</accession>